<name>A0A6G9IF01_9GAMM</name>
<organism evidence="2 3">
    <name type="scientific">Zophobihabitans entericus</name>
    <dbReference type="NCBI Taxonomy" id="1635327"/>
    <lineage>
        <taxon>Bacteria</taxon>
        <taxon>Pseudomonadati</taxon>
        <taxon>Pseudomonadota</taxon>
        <taxon>Gammaproteobacteria</taxon>
        <taxon>Orbales</taxon>
        <taxon>Orbaceae</taxon>
        <taxon>Zophobihabitans</taxon>
    </lineage>
</organism>
<evidence type="ECO:0000256" key="1">
    <source>
        <dbReference type="SAM" id="Phobius"/>
    </source>
</evidence>
<dbReference type="KEGG" id="orb:IPMB12_04575"/>
<dbReference type="EMBL" id="CP050253">
    <property type="protein sequence ID" value="QIQ22397.1"/>
    <property type="molecule type" value="Genomic_DNA"/>
</dbReference>
<keyword evidence="1" id="KW-0812">Transmembrane</keyword>
<accession>A0A6G9IF01</accession>
<keyword evidence="1" id="KW-1133">Transmembrane helix</keyword>
<sequence length="107" mass="11954">MPYKNNDFFASVIDWLYQNYPLIYGAILAVLIAYVRLVYDGVDGRKKWIEAILCGALALAASSALDYFGLPQSLSPFIGGMIGFLGVEKLRAFSMAFFERRSKGNKE</sequence>
<dbReference type="AlphaFoldDB" id="A0A6G9IF01"/>
<feature type="transmembrane region" description="Helical" evidence="1">
    <location>
        <begin position="20"/>
        <end position="39"/>
    </location>
</feature>
<dbReference type="InterPro" id="IPR006481">
    <property type="entry name" value="Phage_lambda_GpS_holin"/>
</dbReference>
<reference evidence="2 3" key="1">
    <citation type="submission" date="2020-03" db="EMBL/GenBank/DDBJ databases">
        <title>Complete genome sequence of Orbus sp. IPMB12 (BCRC 80908).</title>
        <authorList>
            <person name="Lo W.-S."/>
            <person name="Chang T.-H."/>
            <person name="Kuo C.-H."/>
        </authorList>
    </citation>
    <scope>NUCLEOTIDE SEQUENCE [LARGE SCALE GENOMIC DNA]</scope>
    <source>
        <strain evidence="2 3">IPMB12</strain>
    </source>
</reference>
<evidence type="ECO:0000313" key="3">
    <source>
        <dbReference type="Proteomes" id="UP000501168"/>
    </source>
</evidence>
<dbReference type="InParanoid" id="A0A6G9IF01"/>
<evidence type="ECO:0000313" key="2">
    <source>
        <dbReference type="EMBL" id="QIQ22397.1"/>
    </source>
</evidence>
<keyword evidence="3" id="KW-1185">Reference proteome</keyword>
<proteinExistence type="predicted"/>
<dbReference type="Pfam" id="PF05106">
    <property type="entry name" value="Phage_holin_3_1"/>
    <property type="match status" value="1"/>
</dbReference>
<protein>
    <submittedName>
        <fullName evidence="2">Phage holin, lambda family</fullName>
    </submittedName>
</protein>
<keyword evidence="1" id="KW-0472">Membrane</keyword>
<gene>
    <name evidence="2" type="ORF">IPMB12_04575</name>
</gene>
<feature type="transmembrane region" description="Helical" evidence="1">
    <location>
        <begin position="51"/>
        <end position="70"/>
    </location>
</feature>
<dbReference type="NCBIfam" id="TIGR01594">
    <property type="entry name" value="holin_lambda"/>
    <property type="match status" value="1"/>
</dbReference>
<dbReference type="Proteomes" id="UP000501168">
    <property type="component" value="Chromosome"/>
</dbReference>